<feature type="compositionally biased region" description="Low complexity" evidence="10">
    <location>
        <begin position="41"/>
        <end position="52"/>
    </location>
</feature>
<accession>A0A8C0MIJ0</accession>
<feature type="compositionally biased region" description="Acidic residues" evidence="10">
    <location>
        <begin position="150"/>
        <end position="165"/>
    </location>
</feature>
<dbReference type="PANTHER" id="PTHR13141">
    <property type="entry name" value="TRANSMEMBRANE PROTEIN 242"/>
    <property type="match status" value="1"/>
</dbReference>
<comment type="function">
    <text evidence="9">Scaffold protein that participates in the c-ring assembly of mitochondrial ATP synthase (F(1)F(0) ATP synthase or complex V) by facilitating the membrane insertion and oligomer formation of the subunit c/ATP5MC3. Participates in the incorporation of the c-ring into vestigial complexes. Additionally influences the incorporation of subunits MT-ATP6, MT-ATP8, ATP5MJ, and ATP5MK in the ATP synthase.</text>
</comment>
<feature type="region of interest" description="Disordered" evidence="10">
    <location>
        <begin position="291"/>
        <end position="390"/>
    </location>
</feature>
<feature type="compositionally biased region" description="Pro residues" evidence="10">
    <location>
        <begin position="69"/>
        <end position="84"/>
    </location>
</feature>
<evidence type="ECO:0000256" key="5">
    <source>
        <dbReference type="ARBA" id="ARBA00022792"/>
    </source>
</evidence>
<evidence type="ECO:0000256" key="1">
    <source>
        <dbReference type="ARBA" id="ARBA00004448"/>
    </source>
</evidence>
<organism evidence="12 13">
    <name type="scientific">Canis lupus familiaris</name>
    <name type="common">Dog</name>
    <name type="synonym">Canis familiaris</name>
    <dbReference type="NCBI Taxonomy" id="9615"/>
    <lineage>
        <taxon>Eukaryota</taxon>
        <taxon>Metazoa</taxon>
        <taxon>Chordata</taxon>
        <taxon>Craniata</taxon>
        <taxon>Vertebrata</taxon>
        <taxon>Euteleostomi</taxon>
        <taxon>Mammalia</taxon>
        <taxon>Eutheria</taxon>
        <taxon>Laurasiatheria</taxon>
        <taxon>Carnivora</taxon>
        <taxon>Caniformia</taxon>
        <taxon>Canidae</taxon>
        <taxon>Canis</taxon>
    </lineage>
</organism>
<evidence type="ECO:0000256" key="9">
    <source>
        <dbReference type="ARBA" id="ARBA00045905"/>
    </source>
</evidence>
<dbReference type="Pfam" id="PF07096">
    <property type="entry name" value="DUF1358"/>
    <property type="match status" value="1"/>
</dbReference>
<protein>
    <recommendedName>
        <fullName evidence="3">Transmembrane protein 242</fullName>
    </recommendedName>
</protein>
<dbReference type="OrthoDB" id="2378895at2759"/>
<dbReference type="Ensembl" id="ENSCAFT00030012334.1">
    <property type="protein sequence ID" value="ENSCAFP00030010793.1"/>
    <property type="gene ID" value="ENSCAFG00030006704.1"/>
</dbReference>
<feature type="region of interest" description="Disordered" evidence="10">
    <location>
        <begin position="1"/>
        <end position="103"/>
    </location>
</feature>
<evidence type="ECO:0000256" key="8">
    <source>
        <dbReference type="ARBA" id="ARBA00023136"/>
    </source>
</evidence>
<evidence type="ECO:0000256" key="4">
    <source>
        <dbReference type="ARBA" id="ARBA00022692"/>
    </source>
</evidence>
<evidence type="ECO:0000256" key="7">
    <source>
        <dbReference type="ARBA" id="ARBA00023128"/>
    </source>
</evidence>
<dbReference type="GO" id="GO:0005743">
    <property type="term" value="C:mitochondrial inner membrane"/>
    <property type="evidence" value="ECO:0007669"/>
    <property type="project" value="UniProtKB-SubCell"/>
</dbReference>
<feature type="compositionally biased region" description="Basic and acidic residues" evidence="10">
    <location>
        <begin position="115"/>
        <end position="125"/>
    </location>
</feature>
<keyword evidence="5" id="KW-0999">Mitochondrion inner membrane</keyword>
<evidence type="ECO:0000256" key="3">
    <source>
        <dbReference type="ARBA" id="ARBA00013934"/>
    </source>
</evidence>
<reference evidence="12" key="2">
    <citation type="submission" date="2025-08" db="UniProtKB">
        <authorList>
            <consortium name="Ensembl"/>
        </authorList>
    </citation>
    <scope>IDENTIFICATION</scope>
</reference>
<feature type="compositionally biased region" description="Gly residues" evidence="10">
    <location>
        <begin position="311"/>
        <end position="323"/>
    </location>
</feature>
<comment type="subcellular location">
    <subcellularLocation>
        <location evidence="1">Mitochondrion inner membrane</location>
        <topology evidence="1">Multi-pass membrane protein</topology>
    </subcellularLocation>
</comment>
<dbReference type="Proteomes" id="UP000694429">
    <property type="component" value="Chromosome 1"/>
</dbReference>
<evidence type="ECO:0000256" key="11">
    <source>
        <dbReference type="SAM" id="Phobius"/>
    </source>
</evidence>
<evidence type="ECO:0000313" key="13">
    <source>
        <dbReference type="Proteomes" id="UP000694429"/>
    </source>
</evidence>
<proteinExistence type="inferred from homology"/>
<feature type="compositionally biased region" description="Gly residues" evidence="10">
    <location>
        <begin position="126"/>
        <end position="136"/>
    </location>
</feature>
<keyword evidence="8 11" id="KW-0472">Membrane</keyword>
<feature type="transmembrane region" description="Helical" evidence="11">
    <location>
        <begin position="459"/>
        <end position="478"/>
    </location>
</feature>
<dbReference type="PANTHER" id="PTHR13141:SF4">
    <property type="entry name" value="TRANSMEMBRANE PROTEIN 242"/>
    <property type="match status" value="1"/>
</dbReference>
<feature type="compositionally biased region" description="Pro residues" evidence="10">
    <location>
        <begin position="240"/>
        <end position="264"/>
    </location>
</feature>
<feature type="transmembrane region" description="Helical" evidence="11">
    <location>
        <begin position="403"/>
        <end position="424"/>
    </location>
</feature>
<name>A0A8C0MIJ0_CANLF</name>
<feature type="region of interest" description="Disordered" evidence="10">
    <location>
        <begin position="115"/>
        <end position="184"/>
    </location>
</feature>
<keyword evidence="7" id="KW-0496">Mitochondrion</keyword>
<sequence>MSGPRWAPAREPEGRPTALTPAGAPASPPFPREGCPGLAGGAPTAPARRGAAPPRPAREPAGRHALPARPAPSPLPADPGPRPLRGPERRQTLGSATGAGGLALCNSVQIRQGRLLENESSERRGGGGGGGRGGEGSRAPRSFRRHLLEGEEESASDQNEDESQVEDARLPGHHDPAVAEELVSARENLPFPPGRDFLLLVGRLHGGGAVGADLTVLAVFHGPAAAGRHPRAQPAGGARPPEPPGRAGPAEPRPPPAARPPPGPRRLRDRSLPPRVRAEHCACQRDAALAAAVSPARQPTTPTCEDTAPGAGVGAPRGGAGGGERVRGRRAFRTSIQDAPGEVVAEPFSSASRLPPPDPSGRGTRSWRSLNMDTAGAGSGQPSSSLEPPGSADDRLFLVKGGVFLGTVAAAGMLAGFVTTLSLAKKKSPEWFNKGSMATAALPESGSSLALRALGWGSLYAWCGVGVISFAVWKALGVHSMKDFRSKMQSIFPAIPKNSESSLEWEEALKSK</sequence>
<reference evidence="12" key="1">
    <citation type="submission" date="2019-03" db="EMBL/GenBank/DDBJ databases">
        <authorList>
            <person name="Warren W.C."/>
            <person name="Johnson G.S."/>
        </authorList>
    </citation>
    <scope>NUCLEOTIDE SEQUENCE [LARGE SCALE GENOMIC DNA]</scope>
    <source>
        <strain evidence="12">Basenji</strain>
    </source>
</reference>
<evidence type="ECO:0000313" key="12">
    <source>
        <dbReference type="Ensembl" id="ENSCAFP00030010793.1"/>
    </source>
</evidence>
<keyword evidence="6 11" id="KW-1133">Transmembrane helix</keyword>
<evidence type="ECO:0000256" key="6">
    <source>
        <dbReference type="ARBA" id="ARBA00022989"/>
    </source>
</evidence>
<keyword evidence="4 11" id="KW-0812">Transmembrane</keyword>
<evidence type="ECO:0000256" key="10">
    <source>
        <dbReference type="SAM" id="MobiDB-lite"/>
    </source>
</evidence>
<evidence type="ECO:0000256" key="2">
    <source>
        <dbReference type="ARBA" id="ARBA00007570"/>
    </source>
</evidence>
<dbReference type="InterPro" id="IPR009792">
    <property type="entry name" value="TMEM242"/>
</dbReference>
<feature type="compositionally biased region" description="Low complexity" evidence="10">
    <location>
        <begin position="226"/>
        <end position="239"/>
    </location>
</feature>
<feature type="compositionally biased region" description="Basic and acidic residues" evidence="10">
    <location>
        <begin position="166"/>
        <end position="177"/>
    </location>
</feature>
<comment type="similarity">
    <text evidence="2">Belongs to the TMEM242 family.</text>
</comment>
<feature type="region of interest" description="Disordered" evidence="10">
    <location>
        <begin position="226"/>
        <end position="276"/>
    </location>
</feature>
<dbReference type="AlphaFoldDB" id="A0A8C0MIJ0"/>